<dbReference type="InterPro" id="IPR018094">
    <property type="entry name" value="Thymidylate_kinase"/>
</dbReference>
<feature type="binding site" evidence="12">
    <location>
        <begin position="17"/>
        <end position="24"/>
    </location>
    <ligand>
        <name>ATP</name>
        <dbReference type="ChEBI" id="CHEBI:30616"/>
    </ligand>
</feature>
<name>A0A935TG85_9PROT</name>
<evidence type="ECO:0000256" key="10">
    <source>
        <dbReference type="ARBA" id="ARBA00048743"/>
    </source>
</evidence>
<feature type="domain" description="Thymidylate kinase-like" evidence="13">
    <location>
        <begin position="15"/>
        <end position="202"/>
    </location>
</feature>
<dbReference type="CDD" id="cd01672">
    <property type="entry name" value="TMPK"/>
    <property type="match status" value="1"/>
</dbReference>
<protein>
    <recommendedName>
        <fullName evidence="3 12">Thymidylate kinase</fullName>
        <ecNumber evidence="2 12">2.7.4.9</ecNumber>
    </recommendedName>
    <alternativeName>
        <fullName evidence="9 12">dTMP kinase</fullName>
    </alternativeName>
</protein>
<keyword evidence="6 12" id="KW-0547">Nucleotide-binding</keyword>
<dbReference type="Gene3D" id="3.40.50.300">
    <property type="entry name" value="P-loop containing nucleotide triphosphate hydrolases"/>
    <property type="match status" value="1"/>
</dbReference>
<comment type="function">
    <text evidence="11 12">Phosphorylation of dTMP to form dTDP in both de novo and salvage pathways of dTTP synthesis.</text>
</comment>
<evidence type="ECO:0000256" key="12">
    <source>
        <dbReference type="HAMAP-Rule" id="MF_00165"/>
    </source>
</evidence>
<dbReference type="AlphaFoldDB" id="A0A935TG85"/>
<reference evidence="14 15" key="1">
    <citation type="submission" date="2020-10" db="EMBL/GenBank/DDBJ databases">
        <title>Connecting structure to function with the recovery of over 1000 high-quality activated sludge metagenome-assembled genomes encoding full-length rRNA genes using long-read sequencing.</title>
        <authorList>
            <person name="Singleton C.M."/>
            <person name="Petriglieri F."/>
            <person name="Kristensen J.M."/>
            <person name="Kirkegaard R.H."/>
            <person name="Michaelsen T.Y."/>
            <person name="Andersen M.H."/>
            <person name="Karst S.M."/>
            <person name="Dueholm M.S."/>
            <person name="Nielsen P.H."/>
            <person name="Albertsen M."/>
        </authorList>
    </citation>
    <scope>NUCLEOTIDE SEQUENCE [LARGE SCALE GENOMIC DNA]</scope>
    <source>
        <strain evidence="14">Fred_18-Q3-R57-64_BAT3C.720</strain>
    </source>
</reference>
<keyword evidence="4 12" id="KW-0808">Transferase</keyword>
<evidence type="ECO:0000256" key="11">
    <source>
        <dbReference type="ARBA" id="ARBA00057735"/>
    </source>
</evidence>
<keyword evidence="7 12" id="KW-0418">Kinase</keyword>
<dbReference type="GO" id="GO:0005524">
    <property type="term" value="F:ATP binding"/>
    <property type="evidence" value="ECO:0007669"/>
    <property type="project" value="UniProtKB-UniRule"/>
</dbReference>
<evidence type="ECO:0000256" key="5">
    <source>
        <dbReference type="ARBA" id="ARBA00022727"/>
    </source>
</evidence>
<proteinExistence type="inferred from homology"/>
<keyword evidence="5 12" id="KW-0545">Nucleotide biosynthesis</keyword>
<comment type="caution">
    <text evidence="14">The sequence shown here is derived from an EMBL/GenBank/DDBJ whole genome shotgun (WGS) entry which is preliminary data.</text>
</comment>
<dbReference type="SUPFAM" id="SSF52540">
    <property type="entry name" value="P-loop containing nucleoside triphosphate hydrolases"/>
    <property type="match status" value="1"/>
</dbReference>
<evidence type="ECO:0000256" key="6">
    <source>
        <dbReference type="ARBA" id="ARBA00022741"/>
    </source>
</evidence>
<evidence type="ECO:0000256" key="2">
    <source>
        <dbReference type="ARBA" id="ARBA00012980"/>
    </source>
</evidence>
<dbReference type="EMBL" id="JADJOT010000011">
    <property type="protein sequence ID" value="MBK7955747.1"/>
    <property type="molecule type" value="Genomic_DNA"/>
</dbReference>
<sequence>MTENHGTPRGRFITFEGIDGAGKSSHIKATAEWLRARGRPVLATREPGGTPLGEMLRELLLHQRMHRETEALLMFAGRREHLVQVIEPALERGDWVICDRFSDATYAYQSGGRGLDQAKFAQLEEWVHAHLQPDLTLLFDLPAGIARRRIAAQARDLDRFEQEQADFHERVRLAYLDRAAAAPQRIHLIDADQAPEIVMKRIEETIAIHCL</sequence>
<dbReference type="PANTHER" id="PTHR10344:SF4">
    <property type="entry name" value="UMP-CMP KINASE 2, MITOCHONDRIAL"/>
    <property type="match status" value="1"/>
</dbReference>
<dbReference type="InterPro" id="IPR027417">
    <property type="entry name" value="P-loop_NTPase"/>
</dbReference>
<dbReference type="GO" id="GO:0004798">
    <property type="term" value="F:dTMP kinase activity"/>
    <property type="evidence" value="ECO:0007669"/>
    <property type="project" value="UniProtKB-UniRule"/>
</dbReference>
<comment type="similarity">
    <text evidence="1 12">Belongs to the thymidylate kinase family.</text>
</comment>
<dbReference type="HAMAP" id="MF_00165">
    <property type="entry name" value="Thymidylate_kinase"/>
    <property type="match status" value="1"/>
</dbReference>
<evidence type="ECO:0000256" key="9">
    <source>
        <dbReference type="ARBA" id="ARBA00029962"/>
    </source>
</evidence>
<evidence type="ECO:0000256" key="7">
    <source>
        <dbReference type="ARBA" id="ARBA00022777"/>
    </source>
</evidence>
<dbReference type="PANTHER" id="PTHR10344">
    <property type="entry name" value="THYMIDYLATE KINASE"/>
    <property type="match status" value="1"/>
</dbReference>
<dbReference type="FunFam" id="3.40.50.300:FF:000225">
    <property type="entry name" value="Thymidylate kinase"/>
    <property type="match status" value="1"/>
</dbReference>
<evidence type="ECO:0000256" key="1">
    <source>
        <dbReference type="ARBA" id="ARBA00009776"/>
    </source>
</evidence>
<dbReference type="InterPro" id="IPR039430">
    <property type="entry name" value="Thymidylate_kin-like_dom"/>
</dbReference>
<dbReference type="GO" id="GO:0006235">
    <property type="term" value="P:dTTP biosynthetic process"/>
    <property type="evidence" value="ECO:0007669"/>
    <property type="project" value="UniProtKB-UniRule"/>
</dbReference>
<dbReference type="Pfam" id="PF02223">
    <property type="entry name" value="Thymidylate_kin"/>
    <property type="match status" value="1"/>
</dbReference>
<evidence type="ECO:0000256" key="8">
    <source>
        <dbReference type="ARBA" id="ARBA00022840"/>
    </source>
</evidence>
<gene>
    <name evidence="12" type="primary">tmk</name>
    <name evidence="14" type="ORF">IPK02_18405</name>
</gene>
<dbReference type="Proteomes" id="UP000706151">
    <property type="component" value="Unassembled WGS sequence"/>
</dbReference>
<dbReference type="NCBIfam" id="TIGR00041">
    <property type="entry name" value="DTMP_kinase"/>
    <property type="match status" value="1"/>
</dbReference>
<organism evidence="14 15">
    <name type="scientific">Candidatus Accumulibacter affinis</name>
    <dbReference type="NCBI Taxonomy" id="2954384"/>
    <lineage>
        <taxon>Bacteria</taxon>
        <taxon>Pseudomonadati</taxon>
        <taxon>Pseudomonadota</taxon>
        <taxon>Betaproteobacteria</taxon>
        <taxon>Candidatus Accumulibacter</taxon>
    </lineage>
</organism>
<dbReference type="GO" id="GO:0005829">
    <property type="term" value="C:cytosol"/>
    <property type="evidence" value="ECO:0007669"/>
    <property type="project" value="TreeGrafter"/>
</dbReference>
<dbReference type="GO" id="GO:0006227">
    <property type="term" value="P:dUDP biosynthetic process"/>
    <property type="evidence" value="ECO:0007669"/>
    <property type="project" value="TreeGrafter"/>
</dbReference>
<evidence type="ECO:0000313" key="15">
    <source>
        <dbReference type="Proteomes" id="UP000706151"/>
    </source>
</evidence>
<evidence type="ECO:0000256" key="4">
    <source>
        <dbReference type="ARBA" id="ARBA00022679"/>
    </source>
</evidence>
<dbReference type="GO" id="GO:0006233">
    <property type="term" value="P:dTDP biosynthetic process"/>
    <property type="evidence" value="ECO:0007669"/>
    <property type="project" value="InterPro"/>
</dbReference>
<dbReference type="EC" id="2.7.4.9" evidence="2 12"/>
<evidence type="ECO:0000313" key="14">
    <source>
        <dbReference type="EMBL" id="MBK7955747.1"/>
    </source>
</evidence>
<evidence type="ECO:0000256" key="3">
    <source>
        <dbReference type="ARBA" id="ARBA00017144"/>
    </source>
</evidence>
<keyword evidence="8 12" id="KW-0067">ATP-binding</keyword>
<accession>A0A935TG85</accession>
<evidence type="ECO:0000259" key="13">
    <source>
        <dbReference type="Pfam" id="PF02223"/>
    </source>
</evidence>
<comment type="catalytic activity">
    <reaction evidence="10 12">
        <text>dTMP + ATP = dTDP + ADP</text>
        <dbReference type="Rhea" id="RHEA:13517"/>
        <dbReference type="ChEBI" id="CHEBI:30616"/>
        <dbReference type="ChEBI" id="CHEBI:58369"/>
        <dbReference type="ChEBI" id="CHEBI:63528"/>
        <dbReference type="ChEBI" id="CHEBI:456216"/>
        <dbReference type="EC" id="2.7.4.9"/>
    </reaction>
</comment>